<evidence type="ECO:0000256" key="6">
    <source>
        <dbReference type="ARBA" id="ARBA00032535"/>
    </source>
</evidence>
<evidence type="ECO:0000256" key="8">
    <source>
        <dbReference type="PROSITE-ProRule" id="PRU00703"/>
    </source>
</evidence>
<protein>
    <recommendedName>
        <fullName evidence="2">inorganic diphosphatase</fullName>
        <ecNumber evidence="2">3.6.1.1</ecNumber>
    </recommendedName>
    <alternativeName>
        <fullName evidence="6">Pyrophosphate phospho-hydrolase</fullName>
    </alternativeName>
</protein>
<dbReference type="Pfam" id="PF01368">
    <property type="entry name" value="DHH"/>
    <property type="match status" value="1"/>
</dbReference>
<dbReference type="InterPro" id="IPR004097">
    <property type="entry name" value="DHHA2"/>
</dbReference>
<dbReference type="SUPFAM" id="SSF75138">
    <property type="entry name" value="HprK N-terminal domain-like"/>
    <property type="match status" value="1"/>
</dbReference>
<evidence type="ECO:0000313" key="11">
    <source>
        <dbReference type="Proteomes" id="UP000614200"/>
    </source>
</evidence>
<dbReference type="PANTHER" id="PTHR12112:SF22">
    <property type="entry name" value="MANGANESE-DEPENDENT INORGANIC PYROPHOSPHATASE-RELATED"/>
    <property type="match status" value="1"/>
</dbReference>
<dbReference type="Gene3D" id="3.40.1390.20">
    <property type="entry name" value="HprK N-terminal domain-like"/>
    <property type="match status" value="1"/>
</dbReference>
<organism evidence="10 11">
    <name type="scientific">Fusibacter ferrireducens</name>
    <dbReference type="NCBI Taxonomy" id="2785058"/>
    <lineage>
        <taxon>Bacteria</taxon>
        <taxon>Bacillati</taxon>
        <taxon>Bacillota</taxon>
        <taxon>Clostridia</taxon>
        <taxon>Eubacteriales</taxon>
        <taxon>Eubacteriales Family XII. Incertae Sedis</taxon>
        <taxon>Fusibacter</taxon>
    </lineage>
</organism>
<keyword evidence="3" id="KW-0479">Metal-binding</keyword>
<evidence type="ECO:0000256" key="4">
    <source>
        <dbReference type="ARBA" id="ARBA00022801"/>
    </source>
</evidence>
<dbReference type="InterPro" id="IPR038763">
    <property type="entry name" value="DHH_sf"/>
</dbReference>
<dbReference type="InterPro" id="IPR038222">
    <property type="entry name" value="DHHA2_dom_sf"/>
</dbReference>
<proteinExistence type="predicted"/>
<feature type="domain" description="CBS" evidence="9">
    <location>
        <begin position="73"/>
        <end position="131"/>
    </location>
</feature>
<dbReference type="Pfam" id="PF07085">
    <property type="entry name" value="DRTGG"/>
    <property type="match status" value="1"/>
</dbReference>
<accession>A0ABR9ZPF4</accession>
<evidence type="ECO:0000256" key="1">
    <source>
        <dbReference type="ARBA" id="ARBA00001936"/>
    </source>
</evidence>
<dbReference type="InterPro" id="IPR001667">
    <property type="entry name" value="DDH_dom"/>
</dbReference>
<dbReference type="Pfam" id="PF00571">
    <property type="entry name" value="CBS"/>
    <property type="match status" value="2"/>
</dbReference>
<comment type="catalytic activity">
    <reaction evidence="7">
        <text>diphosphate + H2O = 2 phosphate + H(+)</text>
        <dbReference type="Rhea" id="RHEA:24576"/>
        <dbReference type="ChEBI" id="CHEBI:15377"/>
        <dbReference type="ChEBI" id="CHEBI:15378"/>
        <dbReference type="ChEBI" id="CHEBI:33019"/>
        <dbReference type="ChEBI" id="CHEBI:43474"/>
        <dbReference type="EC" id="3.6.1.1"/>
    </reaction>
</comment>
<comment type="caution">
    <text evidence="10">The sequence shown here is derived from an EMBL/GenBank/DDBJ whole genome shotgun (WGS) entry which is preliminary data.</text>
</comment>
<dbReference type="NCBIfam" id="NF011442">
    <property type="entry name" value="PRK14869.1-4"/>
    <property type="match status" value="1"/>
</dbReference>
<comment type="cofactor">
    <cofactor evidence="1">
        <name>Mn(2+)</name>
        <dbReference type="ChEBI" id="CHEBI:29035"/>
    </cofactor>
</comment>
<dbReference type="InterPro" id="IPR010766">
    <property type="entry name" value="DRTGG"/>
</dbReference>
<dbReference type="SUPFAM" id="SSF64182">
    <property type="entry name" value="DHH phosphoesterases"/>
    <property type="match status" value="1"/>
</dbReference>
<evidence type="ECO:0000256" key="2">
    <source>
        <dbReference type="ARBA" id="ARBA00012146"/>
    </source>
</evidence>
<evidence type="ECO:0000259" key="9">
    <source>
        <dbReference type="PROSITE" id="PS51371"/>
    </source>
</evidence>
<gene>
    <name evidence="10" type="ORF">ISU02_01960</name>
</gene>
<dbReference type="InterPro" id="IPR028979">
    <property type="entry name" value="Ser_kin/Pase_Hpr-like_N_sf"/>
</dbReference>
<dbReference type="EC" id="3.6.1.1" evidence="2"/>
<dbReference type="PROSITE" id="PS51371">
    <property type="entry name" value="CBS"/>
    <property type="match status" value="2"/>
</dbReference>
<dbReference type="Pfam" id="PF02833">
    <property type="entry name" value="DHHA2"/>
    <property type="match status" value="1"/>
</dbReference>
<dbReference type="InterPro" id="IPR000644">
    <property type="entry name" value="CBS_dom"/>
</dbReference>
<dbReference type="EMBL" id="JADKNH010000001">
    <property type="protein sequence ID" value="MBF4691861.1"/>
    <property type="molecule type" value="Genomic_DNA"/>
</dbReference>
<name>A0ABR9ZPF4_9FIRM</name>
<evidence type="ECO:0000256" key="7">
    <source>
        <dbReference type="ARBA" id="ARBA00047820"/>
    </source>
</evidence>
<dbReference type="Proteomes" id="UP000614200">
    <property type="component" value="Unassembled WGS sequence"/>
</dbReference>
<dbReference type="Gene3D" id="3.90.1640.10">
    <property type="entry name" value="inorganic pyrophosphatase (n-terminal core)"/>
    <property type="match status" value="2"/>
</dbReference>
<evidence type="ECO:0000256" key="5">
    <source>
        <dbReference type="ARBA" id="ARBA00023211"/>
    </source>
</evidence>
<dbReference type="PANTHER" id="PTHR12112">
    <property type="entry name" value="BNIP - RELATED"/>
    <property type="match status" value="1"/>
</dbReference>
<keyword evidence="8" id="KW-0129">CBS domain</keyword>
<dbReference type="Gene3D" id="3.10.310.20">
    <property type="entry name" value="DHHA2 domain"/>
    <property type="match status" value="1"/>
</dbReference>
<keyword evidence="4 10" id="KW-0378">Hydrolase</keyword>
<keyword evidence="11" id="KW-1185">Reference proteome</keyword>
<dbReference type="InterPro" id="IPR046342">
    <property type="entry name" value="CBS_dom_sf"/>
</dbReference>
<dbReference type="NCBIfam" id="NF011443">
    <property type="entry name" value="PRK14869.1-5"/>
    <property type="match status" value="1"/>
</dbReference>
<sequence>MKEKVMIFGHRNPDTDSVTSAIALSYLKNKTQYEALPCVLGDLSKESEFVLDYFNMTYPHRIDNVKIQLKDLLYDRIMALEPSNSILAATKHMNDNKIRTLPIVDSDGYLIGIVTMKDIAMSAIHGDLHALNTTFSNIKSDLKAETLNYAHSDVNGKISITAFHDSSIIEEDIFDMNTVVITGDRFDIIDYAIQRKVQLIVVTGNKKIPELLIEKAAVTGVNMIKTPYDTYYTSKLINQTNFVSSIMKRDRLVRFKENEYLENCREIIQTSKHSKFPLVDEKGRYLGIIGRTHFLNPTKKNVILVDHNEYAQSAEGLSEANVIEIIDHHKIGDISTSLPIAFRNMPVGSTNTIIYQLFKEEQVEIPKDIAGLMMSGIISDTLFLKSPTTTVFDEMAVEKLTEITGIKTDTFALEMFKKGTSLVGKSVSDVFFNDFKEFMLEGCKIAISQVFTLNFQEILDNQLVYFETIKKVNHDRDHYLTLMVVTDIIKEGSYMLFESKNDSIMSLAFEKTVEQGTFIENCVSRKKQIIPKLIHALGILK</sequence>
<dbReference type="RefSeq" id="WP_194700091.1">
    <property type="nucleotide sequence ID" value="NZ_JADKNH010000001.1"/>
</dbReference>
<keyword evidence="5" id="KW-0464">Manganese</keyword>
<dbReference type="GO" id="GO:0004427">
    <property type="term" value="F:inorganic diphosphate phosphatase activity"/>
    <property type="evidence" value="ECO:0007669"/>
    <property type="project" value="UniProtKB-EC"/>
</dbReference>
<dbReference type="SMART" id="SM01131">
    <property type="entry name" value="DHHA2"/>
    <property type="match status" value="1"/>
</dbReference>
<dbReference type="SMART" id="SM00116">
    <property type="entry name" value="CBS"/>
    <property type="match status" value="2"/>
</dbReference>
<dbReference type="SUPFAM" id="SSF54631">
    <property type="entry name" value="CBS-domain pair"/>
    <property type="match status" value="1"/>
</dbReference>
<evidence type="ECO:0000313" key="10">
    <source>
        <dbReference type="EMBL" id="MBF4691861.1"/>
    </source>
</evidence>
<reference evidence="10 11" key="1">
    <citation type="submission" date="2020-11" db="EMBL/GenBank/DDBJ databases">
        <title>Fusibacter basophilias sp. nov.</title>
        <authorList>
            <person name="Qiu D."/>
        </authorList>
    </citation>
    <scope>NUCLEOTIDE SEQUENCE [LARGE SCALE GENOMIC DNA]</scope>
    <source>
        <strain evidence="10 11">Q10-2</strain>
    </source>
</reference>
<feature type="domain" description="CBS" evidence="9">
    <location>
        <begin position="247"/>
        <end position="305"/>
    </location>
</feature>
<evidence type="ECO:0000256" key="3">
    <source>
        <dbReference type="ARBA" id="ARBA00022723"/>
    </source>
</evidence>